<dbReference type="SUPFAM" id="SSF46955">
    <property type="entry name" value="Putative DNA-binding domain"/>
    <property type="match status" value="1"/>
</dbReference>
<dbReference type="RefSeq" id="WP_171982777.1">
    <property type="nucleotide sequence ID" value="NZ_JABMCZ010000001.1"/>
</dbReference>
<feature type="domain" description="HTH merR-type" evidence="2">
    <location>
        <begin position="4"/>
        <end position="74"/>
    </location>
</feature>
<dbReference type="Gene3D" id="3.60.40.10">
    <property type="entry name" value="PPM-type phosphatase domain"/>
    <property type="match status" value="1"/>
</dbReference>
<dbReference type="PROSITE" id="PS51746">
    <property type="entry name" value="PPM_2"/>
    <property type="match status" value="1"/>
</dbReference>
<dbReference type="SMART" id="SM00422">
    <property type="entry name" value="HTH_MERR"/>
    <property type="match status" value="1"/>
</dbReference>
<dbReference type="GO" id="GO:0003700">
    <property type="term" value="F:DNA-binding transcription factor activity"/>
    <property type="evidence" value="ECO:0007669"/>
    <property type="project" value="InterPro"/>
</dbReference>
<gene>
    <name evidence="4" type="ORF">AWN90_32670</name>
</gene>
<dbReference type="EMBL" id="LWGR01000007">
    <property type="protein sequence ID" value="KZM73399.1"/>
    <property type="molecule type" value="Genomic_DNA"/>
</dbReference>
<protein>
    <recommendedName>
        <fullName evidence="6">MerR family transcriptional regulator</fullName>
    </recommendedName>
</protein>
<feature type="domain" description="PPM-type phosphatase" evidence="3">
    <location>
        <begin position="121"/>
        <end position="349"/>
    </location>
</feature>
<accession>A0A164MIY9</accession>
<dbReference type="SUPFAM" id="SSF81606">
    <property type="entry name" value="PP2C-like"/>
    <property type="match status" value="1"/>
</dbReference>
<dbReference type="Pfam" id="PF00376">
    <property type="entry name" value="MerR"/>
    <property type="match status" value="1"/>
</dbReference>
<comment type="caution">
    <text evidence="4">The sequence shown here is derived from an EMBL/GenBank/DDBJ whole genome shotgun (WGS) entry which is preliminary data.</text>
</comment>
<organism evidence="4 5">
    <name type="scientific">Nocardia terpenica</name>
    <dbReference type="NCBI Taxonomy" id="455432"/>
    <lineage>
        <taxon>Bacteria</taxon>
        <taxon>Bacillati</taxon>
        <taxon>Actinomycetota</taxon>
        <taxon>Actinomycetes</taxon>
        <taxon>Mycobacteriales</taxon>
        <taxon>Nocardiaceae</taxon>
        <taxon>Nocardia</taxon>
    </lineage>
</organism>
<evidence type="ECO:0000313" key="4">
    <source>
        <dbReference type="EMBL" id="KZM73399.1"/>
    </source>
</evidence>
<dbReference type="Proteomes" id="UP000076512">
    <property type="component" value="Unassembled WGS sequence"/>
</dbReference>
<reference evidence="4 5" key="1">
    <citation type="submission" date="2016-04" db="EMBL/GenBank/DDBJ databases">
        <authorList>
            <person name="Evans L.H."/>
            <person name="Alamgir A."/>
            <person name="Owens N."/>
            <person name="Weber N.D."/>
            <person name="Virtaneva K."/>
            <person name="Barbian K."/>
            <person name="Babar A."/>
            <person name="Rosenke K."/>
        </authorList>
    </citation>
    <scope>NUCLEOTIDE SEQUENCE [LARGE SCALE GENOMIC DNA]</scope>
    <source>
        <strain evidence="4 5">IFM 0406</strain>
    </source>
</reference>
<evidence type="ECO:0000313" key="5">
    <source>
        <dbReference type="Proteomes" id="UP000076512"/>
    </source>
</evidence>
<evidence type="ECO:0008006" key="6">
    <source>
        <dbReference type="Google" id="ProtNLM"/>
    </source>
</evidence>
<dbReference type="STRING" id="455432.AWN90_32670"/>
<dbReference type="PANTHER" id="PTHR30204:SF97">
    <property type="entry name" value="MERR FAMILY REGULATORY PROTEIN"/>
    <property type="match status" value="1"/>
</dbReference>
<dbReference type="GO" id="GO:0003677">
    <property type="term" value="F:DNA binding"/>
    <property type="evidence" value="ECO:0007669"/>
    <property type="project" value="UniProtKB-KW"/>
</dbReference>
<dbReference type="Pfam" id="PF13672">
    <property type="entry name" value="PP2C_2"/>
    <property type="match status" value="1"/>
</dbReference>
<dbReference type="InterPro" id="IPR009061">
    <property type="entry name" value="DNA-bd_dom_put_sf"/>
</dbReference>
<keyword evidence="1" id="KW-0238">DNA-binding</keyword>
<dbReference type="InterPro" id="IPR001932">
    <property type="entry name" value="PPM-type_phosphatase-like_dom"/>
</dbReference>
<dbReference type="CDD" id="cd00143">
    <property type="entry name" value="PP2Cc"/>
    <property type="match status" value="1"/>
</dbReference>
<dbReference type="InterPro" id="IPR036457">
    <property type="entry name" value="PPM-type-like_dom_sf"/>
</dbReference>
<dbReference type="AlphaFoldDB" id="A0A164MIY9"/>
<name>A0A164MIY9_9NOCA</name>
<evidence type="ECO:0000256" key="1">
    <source>
        <dbReference type="ARBA" id="ARBA00023125"/>
    </source>
</evidence>
<evidence type="ECO:0000259" key="3">
    <source>
        <dbReference type="PROSITE" id="PS51746"/>
    </source>
</evidence>
<dbReference type="PANTHER" id="PTHR30204">
    <property type="entry name" value="REDOX-CYCLING DRUG-SENSING TRANSCRIPTIONAL ACTIVATOR SOXR"/>
    <property type="match status" value="1"/>
</dbReference>
<keyword evidence="5" id="KW-1185">Reference proteome</keyword>
<dbReference type="InterPro" id="IPR047057">
    <property type="entry name" value="MerR_fam"/>
</dbReference>
<dbReference type="PROSITE" id="PS50937">
    <property type="entry name" value="HTH_MERR_2"/>
    <property type="match status" value="1"/>
</dbReference>
<proteinExistence type="predicted"/>
<dbReference type="Gene3D" id="1.10.1660.10">
    <property type="match status" value="1"/>
</dbReference>
<dbReference type="SMART" id="SM00332">
    <property type="entry name" value="PP2Cc"/>
    <property type="match status" value="1"/>
</dbReference>
<sequence>MDDLLSIGEFASRCGLSAKMLRSYAAAGLLVPAAVDGFSGYRYYSPGQVHRARVIALLRRAGIAVGDITTFFAEPDPARLDRWDRDIAGASAARRRALAQARAALAIDPAPPSKGHPMPRTFRAATATRTGGRDTNQDSALAREGLFAVADGFGDHGDTASRLALDTLDSAFAADHTISELFTACHEANHHVWQLARTDGGDRATGTTLAALALTTDAAATVLHIGDSRLYRLRHHRLTRLTEDHTATTELIQRGELAPDDARTHPHRHILTRALGVAPHVDIAYTGLSCQSGDRLLLCTDGVSTALSPDELKTLLASQVSPQAVADQLVTRAVDRESADNATTVVIDVR</sequence>
<dbReference type="InterPro" id="IPR000551">
    <property type="entry name" value="MerR-type_HTH_dom"/>
</dbReference>
<evidence type="ECO:0000259" key="2">
    <source>
        <dbReference type="PROSITE" id="PS50937"/>
    </source>
</evidence>
<dbReference type="SMART" id="SM00331">
    <property type="entry name" value="PP2C_SIG"/>
    <property type="match status" value="1"/>
</dbReference>